<evidence type="ECO:0000313" key="1">
    <source>
        <dbReference type="EMBL" id="SFR32308.1"/>
    </source>
</evidence>
<sequence length="66" mass="7411">MSTNFSEGVVRTFYGEPQHETEVCVDAERVRVAPTPPTCERALHGDAYYEDAEWMRAYAEVAAQTA</sequence>
<dbReference type="Proteomes" id="UP000243250">
    <property type="component" value="Unassembled WGS sequence"/>
</dbReference>
<name>A0A1I6FQZ3_9EURY</name>
<protein>
    <submittedName>
        <fullName evidence="1">Uncharacterized protein</fullName>
    </submittedName>
</protein>
<dbReference type="AlphaFoldDB" id="A0A1I6FQZ3"/>
<reference evidence="2" key="1">
    <citation type="submission" date="2016-10" db="EMBL/GenBank/DDBJ databases">
        <authorList>
            <person name="Varghese N."/>
            <person name="Submissions S."/>
        </authorList>
    </citation>
    <scope>NUCLEOTIDE SEQUENCE [LARGE SCALE GENOMIC DNA]</scope>
    <source>
        <strain evidence="2">CGMCC 1.8711</strain>
    </source>
</reference>
<keyword evidence="2" id="KW-1185">Reference proteome</keyword>
<accession>A0A1I6FQZ3</accession>
<evidence type="ECO:0000313" key="2">
    <source>
        <dbReference type="Proteomes" id="UP000243250"/>
    </source>
</evidence>
<gene>
    <name evidence="1" type="ORF">SAMN04488124_0098</name>
</gene>
<organism evidence="1 2">
    <name type="scientific">Halogeometricum limi</name>
    <dbReference type="NCBI Taxonomy" id="555875"/>
    <lineage>
        <taxon>Archaea</taxon>
        <taxon>Methanobacteriati</taxon>
        <taxon>Methanobacteriota</taxon>
        <taxon>Stenosarchaea group</taxon>
        <taxon>Halobacteria</taxon>
        <taxon>Halobacteriales</taxon>
        <taxon>Haloferacaceae</taxon>
        <taxon>Halogeometricum</taxon>
    </lineage>
</organism>
<dbReference type="EMBL" id="FOYS01000001">
    <property type="protein sequence ID" value="SFR32308.1"/>
    <property type="molecule type" value="Genomic_DNA"/>
</dbReference>
<proteinExistence type="predicted"/>
<dbReference type="RefSeq" id="WP_139229662.1">
    <property type="nucleotide sequence ID" value="NZ_FOYS01000001.1"/>
</dbReference>